<evidence type="ECO:0000256" key="5">
    <source>
        <dbReference type="ARBA" id="ARBA00022989"/>
    </source>
</evidence>
<evidence type="ECO:0000256" key="4">
    <source>
        <dbReference type="ARBA" id="ARBA00022692"/>
    </source>
</evidence>
<dbReference type="PROSITE" id="PS50850">
    <property type="entry name" value="MFS"/>
    <property type="match status" value="1"/>
</dbReference>
<comment type="subcellular location">
    <subcellularLocation>
        <location evidence="1">Endomembrane system</location>
        <topology evidence="1">Multi-pass membrane protein</topology>
    </subcellularLocation>
</comment>
<dbReference type="InterPro" id="IPR051788">
    <property type="entry name" value="MFS_Transporter"/>
</dbReference>
<dbReference type="Pfam" id="PF07690">
    <property type="entry name" value="MFS_1"/>
    <property type="match status" value="1"/>
</dbReference>
<dbReference type="PANTHER" id="PTHR23514:SF3">
    <property type="entry name" value="BYPASS OF STOP CODON PROTEIN 6"/>
    <property type="match status" value="1"/>
</dbReference>
<organism evidence="9 10">
    <name type="scientific">Cladobotryum mycophilum</name>
    <dbReference type="NCBI Taxonomy" id="491253"/>
    <lineage>
        <taxon>Eukaryota</taxon>
        <taxon>Fungi</taxon>
        <taxon>Dikarya</taxon>
        <taxon>Ascomycota</taxon>
        <taxon>Pezizomycotina</taxon>
        <taxon>Sordariomycetes</taxon>
        <taxon>Hypocreomycetidae</taxon>
        <taxon>Hypocreales</taxon>
        <taxon>Hypocreaceae</taxon>
        <taxon>Cladobotryum</taxon>
    </lineage>
</organism>
<sequence length="452" mass="48537">MTTTITDVQHEIGRIHTIDAVELGSLGSVTISGTRSGSGSVSYKPEVAARAPYSEPASRILDDGDLPLNARTELERWNRPRANTGRLAFAFLSFVIAGMNDAAVGALIPSLGTYYDLSYTTVSLIFLTPFVGYSVAALTNAKIHVKFGQRGVAIMAPACHIITYSVLCSHPPYPALVVCNAVSGFGNGLTDACFSAWVGSLDKGSTLQGILHSFCSVGSLFSPLIATSMVVKADLPWYTFYFVMLGVSGLELVGLTVVFWDKTGAIYQKETAHQNAGSSGAGTREALKSRVTWLCSLFFFCYIGIEVSLGGWIVTFMQNVRHASRYNSGISATGFWAGMALGRASLGAVNERFGERLCLSIYLAICLCLQLLFWLVPQFVVSAVAVAFLGFFLGPVFPGAVMLTAKLLPKRIHVSAIGFAMAVGEVLQPIIVALIAVVALIWLNFPRIKKRD</sequence>
<dbReference type="InterPro" id="IPR020846">
    <property type="entry name" value="MFS_dom"/>
</dbReference>
<evidence type="ECO:0000256" key="2">
    <source>
        <dbReference type="ARBA" id="ARBA00008335"/>
    </source>
</evidence>
<feature type="transmembrane region" description="Helical" evidence="7">
    <location>
        <begin position="237"/>
        <end position="260"/>
    </location>
</feature>
<gene>
    <name evidence="9" type="ORF">PT974_06523</name>
</gene>
<keyword evidence="3" id="KW-0813">Transport</keyword>
<feature type="transmembrane region" description="Helical" evidence="7">
    <location>
        <begin position="417"/>
        <end position="443"/>
    </location>
</feature>
<evidence type="ECO:0000313" key="9">
    <source>
        <dbReference type="EMBL" id="KAK5993095.1"/>
    </source>
</evidence>
<feature type="transmembrane region" description="Helical" evidence="7">
    <location>
        <begin position="357"/>
        <end position="376"/>
    </location>
</feature>
<feature type="domain" description="Major facilitator superfamily (MFS) profile" evidence="8">
    <location>
        <begin position="86"/>
        <end position="452"/>
    </location>
</feature>
<comment type="caution">
    <text evidence="9">The sequence shown here is derived from an EMBL/GenBank/DDBJ whole genome shotgun (WGS) entry which is preliminary data.</text>
</comment>
<evidence type="ECO:0000256" key="3">
    <source>
        <dbReference type="ARBA" id="ARBA00022448"/>
    </source>
</evidence>
<dbReference type="EMBL" id="JAVFKD010000012">
    <property type="protein sequence ID" value="KAK5993095.1"/>
    <property type="molecule type" value="Genomic_DNA"/>
</dbReference>
<name>A0ABR0SMV8_9HYPO</name>
<dbReference type="Gene3D" id="1.20.1250.20">
    <property type="entry name" value="MFS general substrate transporter like domains"/>
    <property type="match status" value="2"/>
</dbReference>
<evidence type="ECO:0000259" key="8">
    <source>
        <dbReference type="PROSITE" id="PS50850"/>
    </source>
</evidence>
<feature type="transmembrane region" description="Helical" evidence="7">
    <location>
        <begin position="382"/>
        <end position="405"/>
    </location>
</feature>
<feature type="transmembrane region" description="Helical" evidence="7">
    <location>
        <begin position="117"/>
        <end position="139"/>
    </location>
</feature>
<proteinExistence type="inferred from homology"/>
<feature type="transmembrane region" description="Helical" evidence="7">
    <location>
        <begin position="210"/>
        <end position="231"/>
    </location>
</feature>
<keyword evidence="6 7" id="KW-0472">Membrane</keyword>
<comment type="similarity">
    <text evidence="2">Belongs to the major facilitator superfamily.</text>
</comment>
<dbReference type="InterPro" id="IPR011701">
    <property type="entry name" value="MFS"/>
</dbReference>
<dbReference type="SUPFAM" id="SSF103473">
    <property type="entry name" value="MFS general substrate transporter"/>
    <property type="match status" value="1"/>
</dbReference>
<dbReference type="Proteomes" id="UP001338125">
    <property type="component" value="Unassembled WGS sequence"/>
</dbReference>
<feature type="transmembrane region" description="Helical" evidence="7">
    <location>
        <begin position="291"/>
        <end position="314"/>
    </location>
</feature>
<feature type="transmembrane region" description="Helical" evidence="7">
    <location>
        <begin position="87"/>
        <end position="111"/>
    </location>
</feature>
<dbReference type="InterPro" id="IPR036259">
    <property type="entry name" value="MFS_trans_sf"/>
</dbReference>
<protein>
    <submittedName>
        <fullName evidence="9">Bypass of stop codon 6-like protein</fullName>
    </submittedName>
</protein>
<evidence type="ECO:0000256" key="1">
    <source>
        <dbReference type="ARBA" id="ARBA00004127"/>
    </source>
</evidence>
<evidence type="ECO:0000256" key="7">
    <source>
        <dbReference type="SAM" id="Phobius"/>
    </source>
</evidence>
<accession>A0ABR0SMV8</accession>
<keyword evidence="5 7" id="KW-1133">Transmembrane helix</keyword>
<keyword evidence="10" id="KW-1185">Reference proteome</keyword>
<reference evidence="9 10" key="1">
    <citation type="submission" date="2024-01" db="EMBL/GenBank/DDBJ databases">
        <title>Complete genome of Cladobotryum mycophilum ATHUM6906.</title>
        <authorList>
            <person name="Christinaki A.C."/>
            <person name="Myridakis A.I."/>
            <person name="Kouvelis V.N."/>
        </authorList>
    </citation>
    <scope>NUCLEOTIDE SEQUENCE [LARGE SCALE GENOMIC DNA]</scope>
    <source>
        <strain evidence="9 10">ATHUM6906</strain>
    </source>
</reference>
<keyword evidence="4 7" id="KW-0812">Transmembrane</keyword>
<feature type="transmembrane region" description="Helical" evidence="7">
    <location>
        <begin position="326"/>
        <end position="345"/>
    </location>
</feature>
<evidence type="ECO:0000313" key="10">
    <source>
        <dbReference type="Proteomes" id="UP001338125"/>
    </source>
</evidence>
<evidence type="ECO:0000256" key="6">
    <source>
        <dbReference type="ARBA" id="ARBA00023136"/>
    </source>
</evidence>
<dbReference type="PANTHER" id="PTHR23514">
    <property type="entry name" value="BYPASS OF STOP CODON PROTEIN 6"/>
    <property type="match status" value="1"/>
</dbReference>